<feature type="region of interest" description="Disordered" evidence="1">
    <location>
        <begin position="116"/>
        <end position="136"/>
    </location>
</feature>
<keyword evidence="2" id="KW-0812">Transmembrane</keyword>
<dbReference type="AlphaFoldDB" id="A0A1I0Z7H6"/>
<accession>A0A1I0Z7H6</accession>
<evidence type="ECO:0000256" key="2">
    <source>
        <dbReference type="SAM" id="Phobius"/>
    </source>
</evidence>
<feature type="compositionally biased region" description="Basic and acidic residues" evidence="1">
    <location>
        <begin position="167"/>
        <end position="178"/>
    </location>
</feature>
<sequence>MSEKKKKCYALKTKLFLFILFCIANIALIIPLRPEFSDVEKRKLDSFPEFTIETFLDGSYFSAISSWYSDTFPFRDQLVSANTAVTSLEGVKANIIKGSVSKGDVIPEVAEKSEKKTRECIKKDNSDDEKTKSDITKDDIAYEEKTAIDKQIKEEKDKNNENSSESDQAKDENNKDENIENTTDEELSTQSMGAIFIAGNACYEYYGFSQATSDAYVDTINTLSSCLPDNTKVYDMIVPNSMDITLKDSIRQNLNSSDQNKAIKYMYSGLTEKVEPVKIFDTLRKHNDEYIYFRTDHHWTALGAYYAYSQFKKAKGEKARSIDSYQSVDYEGFLGTFYAQSGKMDALSQPDTVRAYIPDATNVMTFYGKDGNPVNWNIISDVTNWNTATKYSTFIGGDNPLAIIENPQKTDGSSILVIKESYGNALVPFLVDDYQYVYVIDYRSSNEKLTNFVNEKGINDVLFINTIIATNTQSRVDEMRNLIQ</sequence>
<keyword evidence="2" id="KW-0472">Membrane</keyword>
<dbReference type="RefSeq" id="WP_092872958.1">
    <property type="nucleotide sequence ID" value="NZ_FOJY01000013.1"/>
</dbReference>
<feature type="transmembrane region" description="Helical" evidence="2">
    <location>
        <begin position="15"/>
        <end position="32"/>
    </location>
</feature>
<organism evidence="3 4">
    <name type="scientific">Acetitomaculum ruminis DSM 5522</name>
    <dbReference type="NCBI Taxonomy" id="1120918"/>
    <lineage>
        <taxon>Bacteria</taxon>
        <taxon>Bacillati</taxon>
        <taxon>Bacillota</taxon>
        <taxon>Clostridia</taxon>
        <taxon>Lachnospirales</taxon>
        <taxon>Lachnospiraceae</taxon>
        <taxon>Acetitomaculum</taxon>
    </lineage>
</organism>
<reference evidence="3 4" key="1">
    <citation type="submission" date="2016-10" db="EMBL/GenBank/DDBJ databases">
        <authorList>
            <person name="de Groot N.N."/>
        </authorList>
    </citation>
    <scope>NUCLEOTIDE SEQUENCE [LARGE SCALE GENOMIC DNA]</scope>
    <source>
        <strain evidence="3 4">DSM 5522</strain>
    </source>
</reference>
<evidence type="ECO:0000256" key="1">
    <source>
        <dbReference type="SAM" id="MobiDB-lite"/>
    </source>
</evidence>
<dbReference type="OrthoDB" id="175771at2"/>
<dbReference type="Proteomes" id="UP000198838">
    <property type="component" value="Unassembled WGS sequence"/>
</dbReference>
<dbReference type="InterPro" id="IPR025945">
    <property type="entry name" value="DHHW"/>
</dbReference>
<feature type="compositionally biased region" description="Basic and acidic residues" evidence="1">
    <location>
        <begin position="148"/>
        <end position="160"/>
    </location>
</feature>
<gene>
    <name evidence="3" type="ORF">SAMN05216249_11310</name>
</gene>
<feature type="region of interest" description="Disordered" evidence="1">
    <location>
        <begin position="148"/>
        <end position="186"/>
    </location>
</feature>
<keyword evidence="4" id="KW-1185">Reference proteome</keyword>
<name>A0A1I0Z7H6_9FIRM</name>
<proteinExistence type="predicted"/>
<dbReference type="STRING" id="1120918.SAMN05216249_11310"/>
<keyword evidence="2" id="KW-1133">Transmembrane helix</keyword>
<protein>
    <submittedName>
        <fullName evidence="3">DHHW protein</fullName>
    </submittedName>
</protein>
<dbReference type="EMBL" id="FOJY01000013">
    <property type="protein sequence ID" value="SFB20398.1"/>
    <property type="molecule type" value="Genomic_DNA"/>
</dbReference>
<evidence type="ECO:0000313" key="4">
    <source>
        <dbReference type="Proteomes" id="UP000198838"/>
    </source>
</evidence>
<evidence type="ECO:0000313" key="3">
    <source>
        <dbReference type="EMBL" id="SFB20398.1"/>
    </source>
</evidence>
<dbReference type="Pfam" id="PF14286">
    <property type="entry name" value="DHHW"/>
    <property type="match status" value="1"/>
</dbReference>